<reference evidence="3 4" key="1">
    <citation type="submission" date="2016-10" db="EMBL/GenBank/DDBJ databases">
        <authorList>
            <person name="de Groot N.N."/>
        </authorList>
    </citation>
    <scope>NUCLEOTIDE SEQUENCE [LARGE SCALE GENOMIC DNA]</scope>
    <source>
        <strain evidence="3 4">Nm110</strain>
    </source>
</reference>
<feature type="domain" description="Heparan-alpha-glucosaminide N-acetyltransferase catalytic" evidence="2">
    <location>
        <begin position="3"/>
        <end position="228"/>
    </location>
</feature>
<gene>
    <name evidence="3" type="ORF">SAMN05421882_104512</name>
</gene>
<feature type="transmembrane region" description="Helical" evidence="1">
    <location>
        <begin position="117"/>
        <end position="134"/>
    </location>
</feature>
<evidence type="ECO:0000313" key="4">
    <source>
        <dbReference type="Proteomes" id="UP000183454"/>
    </source>
</evidence>
<feature type="transmembrane region" description="Helical" evidence="1">
    <location>
        <begin position="55"/>
        <end position="77"/>
    </location>
</feature>
<feature type="transmembrane region" description="Helical" evidence="1">
    <location>
        <begin position="218"/>
        <end position="236"/>
    </location>
</feature>
<proteinExistence type="predicted"/>
<feature type="transmembrane region" description="Helical" evidence="1">
    <location>
        <begin position="296"/>
        <end position="317"/>
    </location>
</feature>
<feature type="transmembrane region" description="Helical" evidence="1">
    <location>
        <begin position="141"/>
        <end position="160"/>
    </location>
</feature>
<organism evidence="3 4">
    <name type="scientific">Nitrosomonas communis</name>
    <dbReference type="NCBI Taxonomy" id="44574"/>
    <lineage>
        <taxon>Bacteria</taxon>
        <taxon>Pseudomonadati</taxon>
        <taxon>Pseudomonadota</taxon>
        <taxon>Betaproteobacteria</taxon>
        <taxon>Nitrosomonadales</taxon>
        <taxon>Nitrosomonadaceae</taxon>
        <taxon>Nitrosomonas</taxon>
    </lineage>
</organism>
<dbReference type="Pfam" id="PF07786">
    <property type="entry name" value="HGSNAT_cat"/>
    <property type="match status" value="1"/>
</dbReference>
<dbReference type="InterPro" id="IPR012429">
    <property type="entry name" value="HGSNAT_cat"/>
</dbReference>
<keyword evidence="1" id="KW-1133">Transmembrane helix</keyword>
<name>A0A1H2Y0G8_9PROT</name>
<feature type="transmembrane region" description="Helical" evidence="1">
    <location>
        <begin position="180"/>
        <end position="206"/>
    </location>
</feature>
<sequence length="362" mass="40748">MNRIAAIDWMRGFVMVLMTLDHASAFFNQERIANDTIVKHVVGSSFVVEQFFTRWITHLSAPTFVFLTGTAMALSIVQRREKGLDSKAIDRDLLIRGALIALLDIIVFSFLSGKLYLQVLYAIGVSMMLMALLYRLGRRVLLISALMLLIGGEAFTLLFWQPHEQVPLWLALTFAPWFSASFTVLYPAIPWLAIMMLGWVFGGWLTTRQPSSWPVARVLLAGGVLALICFLLVRGINGYGNMLLYREDDSVIQWLHVSKYPPSISYISLELGLMMIILATLLWLQPKISIGQYGPILVFGQTALFFYLAHFAVLALLTLLLERAGLGQAFLAAALTLGLLYPICCAYRALKWRYPESILRFI</sequence>
<dbReference type="Proteomes" id="UP000183454">
    <property type="component" value="Unassembled WGS sequence"/>
</dbReference>
<feature type="transmembrane region" description="Helical" evidence="1">
    <location>
        <begin position="264"/>
        <end position="284"/>
    </location>
</feature>
<evidence type="ECO:0000259" key="2">
    <source>
        <dbReference type="Pfam" id="PF07786"/>
    </source>
</evidence>
<keyword evidence="1" id="KW-0472">Membrane</keyword>
<dbReference type="RefSeq" id="WP_074667751.1">
    <property type="nucleotide sequence ID" value="NZ_FNNH01000045.1"/>
</dbReference>
<dbReference type="AlphaFoldDB" id="A0A1H2Y0G8"/>
<dbReference type="PANTHER" id="PTHR40407">
    <property type="entry name" value="MEMBRANE PROTEIN-LIKE PROTEIN"/>
    <property type="match status" value="1"/>
</dbReference>
<evidence type="ECO:0000313" key="3">
    <source>
        <dbReference type="EMBL" id="SDW98647.1"/>
    </source>
</evidence>
<feature type="transmembrane region" description="Helical" evidence="1">
    <location>
        <begin position="329"/>
        <end position="350"/>
    </location>
</feature>
<dbReference type="PANTHER" id="PTHR40407:SF1">
    <property type="entry name" value="HEPARAN-ALPHA-GLUCOSAMINIDE N-ACETYLTRANSFERASE CATALYTIC DOMAIN-CONTAINING PROTEIN"/>
    <property type="match status" value="1"/>
</dbReference>
<accession>A0A1H2Y0G8</accession>
<dbReference type="EMBL" id="FNNH01000045">
    <property type="protein sequence ID" value="SDW98647.1"/>
    <property type="molecule type" value="Genomic_DNA"/>
</dbReference>
<keyword evidence="1" id="KW-0812">Transmembrane</keyword>
<feature type="transmembrane region" description="Helical" evidence="1">
    <location>
        <begin position="93"/>
        <end position="111"/>
    </location>
</feature>
<evidence type="ECO:0000256" key="1">
    <source>
        <dbReference type="SAM" id="Phobius"/>
    </source>
</evidence>
<protein>
    <submittedName>
        <fullName evidence="3">Uncharacterized membrane protein</fullName>
    </submittedName>
</protein>